<proteinExistence type="predicted"/>
<evidence type="ECO:0000313" key="2">
    <source>
        <dbReference type="EMBL" id="CAD7089742.1"/>
    </source>
</evidence>
<organism evidence="2 3">
    <name type="scientific">Hermetia illucens</name>
    <name type="common">Black soldier fly</name>
    <dbReference type="NCBI Taxonomy" id="343691"/>
    <lineage>
        <taxon>Eukaryota</taxon>
        <taxon>Metazoa</taxon>
        <taxon>Ecdysozoa</taxon>
        <taxon>Arthropoda</taxon>
        <taxon>Hexapoda</taxon>
        <taxon>Insecta</taxon>
        <taxon>Pterygota</taxon>
        <taxon>Neoptera</taxon>
        <taxon>Endopterygota</taxon>
        <taxon>Diptera</taxon>
        <taxon>Brachycera</taxon>
        <taxon>Stratiomyomorpha</taxon>
        <taxon>Stratiomyidae</taxon>
        <taxon>Hermetiinae</taxon>
        <taxon>Hermetia</taxon>
    </lineage>
</organism>
<evidence type="ECO:0000313" key="3">
    <source>
        <dbReference type="Proteomes" id="UP000594454"/>
    </source>
</evidence>
<keyword evidence="3" id="KW-1185">Reference proteome</keyword>
<feature type="region of interest" description="Disordered" evidence="1">
    <location>
        <begin position="43"/>
        <end position="69"/>
    </location>
</feature>
<dbReference type="InParanoid" id="A0A7R8UZ86"/>
<accession>A0A7R8UZ86</accession>
<protein>
    <submittedName>
        <fullName evidence="2">Uncharacterized protein</fullName>
    </submittedName>
</protein>
<dbReference type="Proteomes" id="UP000594454">
    <property type="component" value="Chromosome 5"/>
</dbReference>
<name>A0A7R8UZ86_HERIL</name>
<gene>
    <name evidence="2" type="ORF">HERILL_LOCUS12275</name>
</gene>
<dbReference type="AlphaFoldDB" id="A0A7R8UZ86"/>
<dbReference type="EMBL" id="LR899013">
    <property type="protein sequence ID" value="CAD7089742.1"/>
    <property type="molecule type" value="Genomic_DNA"/>
</dbReference>
<evidence type="ECO:0000256" key="1">
    <source>
        <dbReference type="SAM" id="MobiDB-lite"/>
    </source>
</evidence>
<sequence>MLRPLTARIEHRAGCEVINSVASWCTTLKQSLVGRSYVSAAPQGTADQRSNGADVGSTKHGAGDEVDAGKQVVIGPRGGNLMEDTDKGVGKDADMFALASQRPNGSSKALKRERQYFKSTCLGIPNFCWTTSLLSTADPISSFEVTRIQRFHSGITLGTRLDRARYAGYHSDGCKCSQCYGSKSLVRSMGYGGPGNEQNSGHDLGKLVGMVLQVTGRPPRVRRQVGAGGSACAGGNTRPVLRSSPKPLSARALAMQGYIVTRLIIDKIKDNIRHLEDEHACGEIRGHILDRIHEKKQAILSACERHRRYREHRRGCHRERQWEDD</sequence>
<reference evidence="2 3" key="1">
    <citation type="submission" date="2020-11" db="EMBL/GenBank/DDBJ databases">
        <authorList>
            <person name="Wallbank WR R."/>
            <person name="Pardo Diaz C."/>
            <person name="Kozak K."/>
            <person name="Martin S."/>
            <person name="Jiggins C."/>
            <person name="Moest M."/>
            <person name="Warren A I."/>
            <person name="Generalovic N T."/>
            <person name="Byers J.R.P. K."/>
            <person name="Montejo-Kovacevich G."/>
            <person name="Yen C E."/>
        </authorList>
    </citation>
    <scope>NUCLEOTIDE SEQUENCE [LARGE SCALE GENOMIC DNA]</scope>
</reference>